<keyword evidence="2" id="KW-0597">Phosphoprotein</keyword>
<dbReference type="PANTHER" id="PTHR10226">
    <property type="entry name" value="A KINASE ANCHOR PROTEIN"/>
    <property type="match status" value="1"/>
</dbReference>
<proteinExistence type="inferred from homology"/>
<feature type="region of interest" description="Disordered" evidence="3">
    <location>
        <begin position="1458"/>
        <end position="1561"/>
    </location>
</feature>
<feature type="region of interest" description="Disordered" evidence="3">
    <location>
        <begin position="1399"/>
        <end position="1440"/>
    </location>
</feature>
<evidence type="ECO:0000256" key="2">
    <source>
        <dbReference type="ARBA" id="ARBA00022553"/>
    </source>
</evidence>
<feature type="compositionally biased region" description="Basic and acidic residues" evidence="3">
    <location>
        <begin position="854"/>
        <end position="880"/>
    </location>
</feature>
<evidence type="ECO:0000313" key="5">
    <source>
        <dbReference type="Proteomes" id="UP000504640"/>
    </source>
</evidence>
<feature type="domain" description="A-kinase anchor 110kDa C-terminal" evidence="4">
    <location>
        <begin position="1623"/>
        <end position="1723"/>
    </location>
</feature>
<dbReference type="Pfam" id="PF05716">
    <property type="entry name" value="AKAP_110"/>
    <property type="match status" value="1"/>
</dbReference>
<dbReference type="Proteomes" id="UP000504640">
    <property type="component" value="Unplaced"/>
</dbReference>
<feature type="compositionally biased region" description="Polar residues" evidence="3">
    <location>
        <begin position="785"/>
        <end position="804"/>
    </location>
</feature>
<name>A0A6J3HTR5_SAPAP</name>
<dbReference type="RefSeq" id="XP_032133883.1">
    <property type="nucleotide sequence ID" value="XM_032277992.1"/>
</dbReference>
<dbReference type="InterPro" id="IPR018292">
    <property type="entry name" value="AKAP_110_C"/>
</dbReference>
<reference evidence="6" key="1">
    <citation type="submission" date="2025-08" db="UniProtKB">
        <authorList>
            <consortium name="RefSeq"/>
        </authorList>
    </citation>
    <scope>IDENTIFICATION</scope>
    <source>
        <tissue evidence="6">Blood</tissue>
    </source>
</reference>
<feature type="compositionally biased region" description="Polar residues" evidence="3">
    <location>
        <begin position="313"/>
        <end position="325"/>
    </location>
</feature>
<feature type="region of interest" description="Disordered" evidence="3">
    <location>
        <begin position="837"/>
        <end position="909"/>
    </location>
</feature>
<dbReference type="GO" id="GO:0051018">
    <property type="term" value="F:protein kinase A binding"/>
    <property type="evidence" value="ECO:0007669"/>
    <property type="project" value="TreeGrafter"/>
</dbReference>
<feature type="region of interest" description="Disordered" evidence="3">
    <location>
        <begin position="305"/>
        <end position="336"/>
    </location>
</feature>
<feature type="region of interest" description="Disordered" evidence="3">
    <location>
        <begin position="552"/>
        <end position="573"/>
    </location>
</feature>
<dbReference type="GeneID" id="116551699"/>
<accession>A0A6J3HTR5</accession>
<keyword evidence="5" id="KW-1185">Reference proteome</keyword>
<dbReference type="CTD" id="80309"/>
<evidence type="ECO:0000256" key="1">
    <source>
        <dbReference type="ARBA" id="ARBA00005764"/>
    </source>
</evidence>
<dbReference type="PANTHER" id="PTHR10226:SF7">
    <property type="entry name" value="A-KINASE ANCHOR PROTEIN SPHKAP"/>
    <property type="match status" value="1"/>
</dbReference>
<evidence type="ECO:0000313" key="6">
    <source>
        <dbReference type="RefSeq" id="XP_032133883.1"/>
    </source>
</evidence>
<protein>
    <submittedName>
        <fullName evidence="6">A-kinase anchor protein SPHKAP isoform X1</fullName>
    </submittedName>
</protein>
<dbReference type="GO" id="GO:0005739">
    <property type="term" value="C:mitochondrion"/>
    <property type="evidence" value="ECO:0007669"/>
    <property type="project" value="TreeGrafter"/>
</dbReference>
<comment type="similarity">
    <text evidence="1">Belongs to the AKAP110 family.</text>
</comment>
<gene>
    <name evidence="6" type="primary">SPHKAP</name>
</gene>
<evidence type="ECO:0000259" key="4">
    <source>
        <dbReference type="Pfam" id="PF05716"/>
    </source>
</evidence>
<sequence>MATLCSRYQAMWVVEPNLPTCLYPALPTRRHSQESSNLESSRMYDVLEPQQGSGCGGSGSSRGNSITACKKVLRSNSLLESTDYWLQNQRMPCQIGFIEDKSENCASVCFVNLDVNKDECSTEHLQQKLVNVSPDLPKLISSMNVQQPKENEIVVLSGLASGNLQADFEVSQCPWLPDICLVQCARGNRPNSTNCIIFEINKFLIGLELVQERQLHLETSILKVEDDTNCSLSSIEEDFLTASEHLEEENDVDESRNGYEHINISANVLESKQPKSATQEEWNYNKEKWLYALEDKYINKCHTPLAKTERSPENLTKNTASQSLDPSAKPSLWKSEAVGSERQATRYYYSEVFKDQAEKSQALYIPKDAYFPMMDKDVPSACAVAEQRSNLNPGDHEDTRNALPSIQDGEVTTGKYATNLAESVLQDAFIRLSQSQPTLLQEYAASVSVGSSLLPSCYSTKDTVVSQSWNELPKIVVVQSPDGSDAPPEPGISSWPETEVSVETSGILSGENSSRQAQSAVEVALACAATVIGTISSPQATERLKMEQVDSNCPLGGSGAQQTQPPQGLKEPSISEYSFPSALCGMTQVASAVAVCGLGEREEVTCSVAPSGGLLPAADASEAIPPLCSLASIEFGKEAIAEGLLKEAALVLTRPNTYSSMGDFLESMNRRIMETASKSQTLCSENVLRNELAHTLSNVILKHSIDEVYQKNMIINPNDDRHSSEILDTLMESTNQLLFDVICFTFKKMSHIVRLGECPAVLSKETIRRRETESGCQPSDPGASQAWTKATESSSSSPLNDSHNTSLVIHNLVGDMHSKQDKGGVRPGLLKNPMLQSELSHSHRGPNSSTAKTSPKEIYLKGTAGEDTKSPHLSENECRASLEAQRPPTVSQCRSGSQEAGDSIPPNTQEKYNCATSHNNEVQVDLSLLGDDLLLPAQSVLQAKHADIYCITDFAEELADTVVSMATEIAAICLDNSSGKQPWFCAWKRGSEFLMTPNIPCRSLKRKKEIQGSGAAVRKHKPPRLSEIKRKTDEHPELKEKLMNRVVDESMNLEDVPDSVNLFANEVAAKIMNLTEFSMVDGMWQAQGYSRNRLLSGGDRWSRLKTSSCESIPEEDSEARAYVNSLGLMSTLSQPVSRASSVSKQSSCESITDEFSRFMVNQMENEGRGFELLLDYYAGKNASSILSSAMQQACRKSDHLSVRSSCPSKQSSTESITEEFYRYMLRDIERDSRDSTSSRRSSQDWAAGLLSPSLRSPACHRQSSMPDSRSPCSRLTVNVPIKANSLDGFAQNCPQDFLSVQPVGSASSSGLCKSDSCLYRRGGTDHITSMLIHETWASSIEALMRKNKIIVDDVGGADTEPVSSGSPSQAEKCAYRSASSRMCGGPTLLIQESLDRPRKDSITECRQPLVSSLSKTTSLTNHNRLDSEKETSSCQDTVPVNHKRRSLCSREVPLIQIETDQREARAGEPGPFLSKSSPLEEAEEHLNDENIPDGVRGGDTAVNTCQIHSDNFDARDVPEAESSTEARAPEESPNLPSSSEESTGSWSQLATEEDNPDDTSSFLQLSERSMSNGNSSATSSLGIMDLDIYQESMPSSPMINELVEEKEILKGQSESVEASASGLPMGTASPQRSLLVINFDLEPECPDAELRATLQWIAASELGIPTIYFKKSQENRIEKFLDVVRLVHRKSWKVGDIFHAVVQYCKMQEEQKDGSLSLFDWLLELG</sequence>
<feature type="compositionally biased region" description="Polar residues" evidence="3">
    <location>
        <begin position="837"/>
        <end position="853"/>
    </location>
</feature>
<feature type="compositionally biased region" description="Low complexity" evidence="3">
    <location>
        <begin position="1531"/>
        <end position="1547"/>
    </location>
</feature>
<evidence type="ECO:0000256" key="3">
    <source>
        <dbReference type="SAM" id="MobiDB-lite"/>
    </source>
</evidence>
<feature type="compositionally biased region" description="Low complexity" evidence="3">
    <location>
        <begin position="1409"/>
        <end position="1420"/>
    </location>
</feature>
<feature type="compositionally biased region" description="Polar residues" evidence="3">
    <location>
        <begin position="888"/>
        <end position="909"/>
    </location>
</feature>
<feature type="region of interest" description="Disordered" evidence="3">
    <location>
        <begin position="769"/>
        <end position="804"/>
    </location>
</feature>
<dbReference type="InterPro" id="IPR008382">
    <property type="entry name" value="SPHK1-interactor_AKAP_110"/>
</dbReference>
<organism evidence="5 6">
    <name type="scientific">Sapajus apella</name>
    <name type="common">Brown-capped capuchin</name>
    <name type="synonym">Cebus apella</name>
    <dbReference type="NCBI Taxonomy" id="9515"/>
    <lineage>
        <taxon>Eukaryota</taxon>
        <taxon>Metazoa</taxon>
        <taxon>Chordata</taxon>
        <taxon>Craniata</taxon>
        <taxon>Vertebrata</taxon>
        <taxon>Euteleostomi</taxon>
        <taxon>Mammalia</taxon>
        <taxon>Eutheria</taxon>
        <taxon>Euarchontoglires</taxon>
        <taxon>Primates</taxon>
        <taxon>Haplorrhini</taxon>
        <taxon>Platyrrhini</taxon>
        <taxon>Cebidae</taxon>
        <taxon>Cebinae</taxon>
        <taxon>Sapajus</taxon>
    </lineage>
</organism>